<evidence type="ECO:0000313" key="4">
    <source>
        <dbReference type="Proteomes" id="UP000076552"/>
    </source>
</evidence>
<dbReference type="Gene3D" id="3.40.50.1820">
    <property type="entry name" value="alpha/beta hydrolase"/>
    <property type="match status" value="1"/>
</dbReference>
<feature type="domain" description="AB hydrolase-1" evidence="2">
    <location>
        <begin position="28"/>
        <end position="260"/>
    </location>
</feature>
<dbReference type="InterPro" id="IPR050266">
    <property type="entry name" value="AB_hydrolase_sf"/>
</dbReference>
<dbReference type="Proteomes" id="UP000076552">
    <property type="component" value="Unassembled WGS sequence"/>
</dbReference>
<protein>
    <submittedName>
        <fullName evidence="3">Hydrolase or acyltransferase (Alpha beta hydrolase superfamily)</fullName>
    </submittedName>
</protein>
<sequence length="285" mass="30092">MTTSSYFTAPSGNKIHFLQSGSHSGPLLVCFHGLGGSNETFLPLLPSLPQSFNIILVDFPGFGKSFLNKAAKPITVTGTVSDIHCLISFVQESAGTSKPEKIICIGHSFGAIVALHYAAKYPEAVAGLALLGPGRAAGHIPAVRQRMLELASNVRSAGIGFAADAAAQSNFYGDTPERSASQSTRGSVRKAVAGSDPEGYAQTCEALVDLDHTDPDYKNIKCSTVFVAGDKDVISPVDRSMELSKLIGGESWLVTVRSGHQQVLEDTEGVGKALEELFARLEKSP</sequence>
<organism evidence="3 4">
    <name type="scientific">Colletotrichum tofieldiae</name>
    <dbReference type="NCBI Taxonomy" id="708197"/>
    <lineage>
        <taxon>Eukaryota</taxon>
        <taxon>Fungi</taxon>
        <taxon>Dikarya</taxon>
        <taxon>Ascomycota</taxon>
        <taxon>Pezizomycotina</taxon>
        <taxon>Sordariomycetes</taxon>
        <taxon>Hypocreomycetidae</taxon>
        <taxon>Glomerellales</taxon>
        <taxon>Glomerellaceae</taxon>
        <taxon>Colletotrichum</taxon>
        <taxon>Colletotrichum spaethianum species complex</taxon>
    </lineage>
</organism>
<dbReference type="STRING" id="708197.A0A166LRB0"/>
<dbReference type="GO" id="GO:0016020">
    <property type="term" value="C:membrane"/>
    <property type="evidence" value="ECO:0007669"/>
    <property type="project" value="TreeGrafter"/>
</dbReference>
<dbReference type="GO" id="GO:0016746">
    <property type="term" value="F:acyltransferase activity"/>
    <property type="evidence" value="ECO:0007669"/>
    <property type="project" value="UniProtKB-KW"/>
</dbReference>
<dbReference type="InterPro" id="IPR000073">
    <property type="entry name" value="AB_hydrolase_1"/>
</dbReference>
<keyword evidence="3" id="KW-0378">Hydrolase</keyword>
<evidence type="ECO:0000313" key="3">
    <source>
        <dbReference type="EMBL" id="KZL63846.1"/>
    </source>
</evidence>
<reference evidence="3 4" key="1">
    <citation type="submission" date="2015-06" db="EMBL/GenBank/DDBJ databases">
        <title>Survival trade-offs in plant roots during colonization by closely related pathogenic and mutualistic fungi.</title>
        <authorList>
            <person name="Hacquard S."/>
            <person name="Kracher B."/>
            <person name="Hiruma K."/>
            <person name="Weinman A."/>
            <person name="Muench P."/>
            <person name="Garrido Oter R."/>
            <person name="Ver Loren van Themaat E."/>
            <person name="Dallerey J.-F."/>
            <person name="Damm U."/>
            <person name="Henrissat B."/>
            <person name="Lespinet O."/>
            <person name="Thon M."/>
            <person name="Kemen E."/>
            <person name="McHardy A.C."/>
            <person name="Schulze-Lefert P."/>
            <person name="O'Connell R.J."/>
        </authorList>
    </citation>
    <scope>NUCLEOTIDE SEQUENCE [LARGE SCALE GENOMIC DNA]</scope>
    <source>
        <strain evidence="3 4">0861</strain>
    </source>
</reference>
<keyword evidence="3" id="KW-0808">Transferase</keyword>
<dbReference type="PANTHER" id="PTHR43798:SF33">
    <property type="entry name" value="HYDROLASE, PUTATIVE (AFU_ORTHOLOGUE AFUA_2G14860)-RELATED"/>
    <property type="match status" value="1"/>
</dbReference>
<keyword evidence="3" id="KW-0012">Acyltransferase</keyword>
<proteinExistence type="predicted"/>
<dbReference type="InterPro" id="IPR029058">
    <property type="entry name" value="AB_hydrolase_fold"/>
</dbReference>
<dbReference type="GO" id="GO:0016787">
    <property type="term" value="F:hydrolase activity"/>
    <property type="evidence" value="ECO:0007669"/>
    <property type="project" value="UniProtKB-KW"/>
</dbReference>
<gene>
    <name evidence="3" type="ORF">CT0861_10517</name>
</gene>
<name>A0A166LRB0_9PEZI</name>
<dbReference type="PRINTS" id="PR00111">
    <property type="entry name" value="ABHYDROLASE"/>
</dbReference>
<dbReference type="PANTHER" id="PTHR43798">
    <property type="entry name" value="MONOACYLGLYCEROL LIPASE"/>
    <property type="match status" value="1"/>
</dbReference>
<feature type="region of interest" description="Disordered" evidence="1">
    <location>
        <begin position="173"/>
        <end position="194"/>
    </location>
</feature>
<dbReference type="Pfam" id="PF12697">
    <property type="entry name" value="Abhydrolase_6"/>
    <property type="match status" value="1"/>
</dbReference>
<keyword evidence="4" id="KW-1185">Reference proteome</keyword>
<dbReference type="SUPFAM" id="SSF53474">
    <property type="entry name" value="alpha/beta-Hydrolases"/>
    <property type="match status" value="1"/>
</dbReference>
<dbReference type="AlphaFoldDB" id="A0A166LRB0"/>
<feature type="compositionally biased region" description="Polar residues" evidence="1">
    <location>
        <begin position="173"/>
        <end position="186"/>
    </location>
</feature>
<evidence type="ECO:0000256" key="1">
    <source>
        <dbReference type="SAM" id="MobiDB-lite"/>
    </source>
</evidence>
<dbReference type="EMBL" id="LFIV01000311">
    <property type="protein sequence ID" value="KZL63846.1"/>
    <property type="molecule type" value="Genomic_DNA"/>
</dbReference>
<accession>A0A166LRB0</accession>
<comment type="caution">
    <text evidence="3">The sequence shown here is derived from an EMBL/GenBank/DDBJ whole genome shotgun (WGS) entry which is preliminary data.</text>
</comment>
<evidence type="ECO:0000259" key="2">
    <source>
        <dbReference type="Pfam" id="PF12697"/>
    </source>
</evidence>